<evidence type="ECO:0000313" key="4">
    <source>
        <dbReference type="EMBL" id="CAB4177568.1"/>
    </source>
</evidence>
<evidence type="ECO:0000313" key="9">
    <source>
        <dbReference type="EMBL" id="CAB4218774.1"/>
    </source>
</evidence>
<dbReference type="EMBL" id="LR797060">
    <property type="protein sequence ID" value="CAB4183710.1"/>
    <property type="molecule type" value="Genomic_DNA"/>
</dbReference>
<evidence type="ECO:0000313" key="10">
    <source>
        <dbReference type="EMBL" id="CAB5229149.1"/>
    </source>
</evidence>
<dbReference type="EMBL" id="LR797307">
    <property type="protein sequence ID" value="CAB4199812.1"/>
    <property type="molecule type" value="Genomic_DNA"/>
</dbReference>
<name>A0A6J5RV22_9CAUD</name>
<evidence type="ECO:0000313" key="6">
    <source>
        <dbReference type="EMBL" id="CAB4187416.1"/>
    </source>
</evidence>
<dbReference type="EMBL" id="LR797102">
    <property type="protein sequence ID" value="CAB4187416.1"/>
    <property type="molecule type" value="Genomic_DNA"/>
</dbReference>
<evidence type="ECO:0000313" key="1">
    <source>
        <dbReference type="EMBL" id="CAB4146416.1"/>
    </source>
</evidence>
<evidence type="ECO:0000313" key="7">
    <source>
        <dbReference type="EMBL" id="CAB4199812.1"/>
    </source>
</evidence>
<dbReference type="EMBL" id="LR797463">
    <property type="protein sequence ID" value="CAB4218774.1"/>
    <property type="molecule type" value="Genomic_DNA"/>
</dbReference>
<dbReference type="EMBL" id="LR797405">
    <property type="protein sequence ID" value="CAB4214586.1"/>
    <property type="molecule type" value="Genomic_DNA"/>
</dbReference>
<accession>A0A6J5RV22</accession>
<dbReference type="EMBL" id="LR796881">
    <property type="protein sequence ID" value="CAB4172364.1"/>
    <property type="molecule type" value="Genomic_DNA"/>
</dbReference>
<evidence type="ECO:0000313" key="3">
    <source>
        <dbReference type="EMBL" id="CAB4172364.1"/>
    </source>
</evidence>
<gene>
    <name evidence="4" type="ORF">UFOVP1006_14</name>
    <name evidence="5" type="ORF">UFOVP1096_6</name>
    <name evidence="6" type="ORF">UFOVP1157_21</name>
    <name evidence="7" type="ORF">UFOVP1347_11</name>
    <name evidence="8" type="ORF">UFOVP1455_57</name>
    <name evidence="10" type="ORF">UFOVP1543_57</name>
    <name evidence="9" type="ORF">UFOVP1606_45</name>
    <name evidence="1" type="ORF">UFOVP497_14</name>
    <name evidence="2" type="ORF">UFOVP834_50</name>
    <name evidence="3" type="ORF">UFOVP922_21</name>
</gene>
<dbReference type="EMBL" id="LR796470">
    <property type="protein sequence ID" value="CAB4146416.1"/>
    <property type="molecule type" value="Genomic_DNA"/>
</dbReference>
<evidence type="ECO:0000313" key="2">
    <source>
        <dbReference type="EMBL" id="CAB4164618.1"/>
    </source>
</evidence>
<proteinExistence type="predicted"/>
<protein>
    <submittedName>
        <fullName evidence="7">Uncharacterized protein</fullName>
    </submittedName>
</protein>
<sequence>MSNNRAVVYRTAPQMEHKAAQELREAGARAYVGRDRSAKRNPFTNKPRATAPGYVFSDRACHIAFAKHVKTPVGVASKTELANLYIGRPIQRRAEEANPYSAGQTVLRGEIPAKVVSTSGRFCLIATDMLGKTHMQSIHYTQLRPG</sequence>
<dbReference type="EMBL" id="LR798397">
    <property type="protein sequence ID" value="CAB5229149.1"/>
    <property type="molecule type" value="Genomic_DNA"/>
</dbReference>
<dbReference type="EMBL" id="LR796763">
    <property type="protein sequence ID" value="CAB4164618.1"/>
    <property type="molecule type" value="Genomic_DNA"/>
</dbReference>
<organism evidence="7">
    <name type="scientific">uncultured Caudovirales phage</name>
    <dbReference type="NCBI Taxonomy" id="2100421"/>
    <lineage>
        <taxon>Viruses</taxon>
        <taxon>Duplodnaviria</taxon>
        <taxon>Heunggongvirae</taxon>
        <taxon>Uroviricota</taxon>
        <taxon>Caudoviricetes</taxon>
        <taxon>Peduoviridae</taxon>
        <taxon>Maltschvirus</taxon>
        <taxon>Maltschvirus maltsch</taxon>
    </lineage>
</organism>
<evidence type="ECO:0000313" key="5">
    <source>
        <dbReference type="EMBL" id="CAB4183710.1"/>
    </source>
</evidence>
<reference evidence="7" key="1">
    <citation type="submission" date="2020-05" db="EMBL/GenBank/DDBJ databases">
        <authorList>
            <person name="Chiriac C."/>
            <person name="Salcher M."/>
            <person name="Ghai R."/>
            <person name="Kavagutti S V."/>
        </authorList>
    </citation>
    <scope>NUCLEOTIDE SEQUENCE</scope>
</reference>
<dbReference type="EMBL" id="LR796953">
    <property type="protein sequence ID" value="CAB4177568.1"/>
    <property type="molecule type" value="Genomic_DNA"/>
</dbReference>
<evidence type="ECO:0000313" key="8">
    <source>
        <dbReference type="EMBL" id="CAB4214586.1"/>
    </source>
</evidence>